<comment type="caution">
    <text evidence="4">The sequence shown here is derived from an EMBL/GenBank/DDBJ whole genome shotgun (WGS) entry which is preliminary data.</text>
</comment>
<dbReference type="PANTHER" id="PTHR44858">
    <property type="entry name" value="TETRATRICOPEPTIDE REPEAT PROTEIN 6"/>
    <property type="match status" value="1"/>
</dbReference>
<keyword evidence="1" id="KW-0677">Repeat</keyword>
<dbReference type="Pfam" id="PF13432">
    <property type="entry name" value="TPR_16"/>
    <property type="match status" value="1"/>
</dbReference>
<keyword evidence="5" id="KW-1185">Reference proteome</keyword>
<gene>
    <name evidence="4" type="ORF">DB31_5783</name>
</gene>
<evidence type="ECO:0000256" key="1">
    <source>
        <dbReference type="ARBA" id="ARBA00022737"/>
    </source>
</evidence>
<dbReference type="Pfam" id="PF14559">
    <property type="entry name" value="TPR_19"/>
    <property type="match status" value="1"/>
</dbReference>
<accession>A0A085WSS8</accession>
<organism evidence="4 5">
    <name type="scientific">Hyalangium minutum</name>
    <dbReference type="NCBI Taxonomy" id="394096"/>
    <lineage>
        <taxon>Bacteria</taxon>
        <taxon>Pseudomonadati</taxon>
        <taxon>Myxococcota</taxon>
        <taxon>Myxococcia</taxon>
        <taxon>Myxococcales</taxon>
        <taxon>Cystobacterineae</taxon>
        <taxon>Archangiaceae</taxon>
        <taxon>Hyalangium</taxon>
    </lineage>
</organism>
<dbReference type="Gene3D" id="1.25.40.10">
    <property type="entry name" value="Tetratricopeptide repeat domain"/>
    <property type="match status" value="2"/>
</dbReference>
<evidence type="ECO:0000313" key="5">
    <source>
        <dbReference type="Proteomes" id="UP000028725"/>
    </source>
</evidence>
<evidence type="ECO:0000313" key="4">
    <source>
        <dbReference type="EMBL" id="KFE70741.1"/>
    </source>
</evidence>
<dbReference type="SMART" id="SM00028">
    <property type="entry name" value="TPR"/>
    <property type="match status" value="5"/>
</dbReference>
<dbReference type="EMBL" id="JMCB01000003">
    <property type="protein sequence ID" value="KFE70741.1"/>
    <property type="molecule type" value="Genomic_DNA"/>
</dbReference>
<dbReference type="InterPro" id="IPR019734">
    <property type="entry name" value="TPR_rpt"/>
</dbReference>
<keyword evidence="3" id="KW-0175">Coiled coil</keyword>
<dbReference type="Proteomes" id="UP000028725">
    <property type="component" value="Unassembled WGS sequence"/>
</dbReference>
<dbReference type="RefSeq" id="WP_083968123.1">
    <property type="nucleotide sequence ID" value="NZ_JMCB01000003.1"/>
</dbReference>
<evidence type="ECO:0000256" key="2">
    <source>
        <dbReference type="ARBA" id="ARBA00022803"/>
    </source>
</evidence>
<protein>
    <submittedName>
        <fullName evidence="4">Tetratricopeptide repeat protein</fullName>
    </submittedName>
</protein>
<dbReference type="InterPro" id="IPR050498">
    <property type="entry name" value="Ycf3"/>
</dbReference>
<dbReference type="InterPro" id="IPR011990">
    <property type="entry name" value="TPR-like_helical_dom_sf"/>
</dbReference>
<feature type="coiled-coil region" evidence="3">
    <location>
        <begin position="157"/>
        <end position="184"/>
    </location>
</feature>
<sequence length="254" mass="28463">MEHKGRTRWLPELGAPLREVDRLRRTGRYEQALARIRELAEAHPTQVRVLLEAGLTLAVWGRAPAEALQWFDRVLDLAPGHLTTRLHRALTLARVGRHEEAVADFNTVEAVGHRKLVILYAKRAESLRALGRHAEAERDWTQALDEDPGNPWLLQQRAQARAQLGKLTEAIQDLTDALATYQDEPVDPELLRDRGVLRARQGDTAGARADFEAGLAAFRQGDPPELLGSLREQLHAVQVPGESFSRDVVSREES</sequence>
<dbReference type="STRING" id="394096.DB31_5783"/>
<proteinExistence type="predicted"/>
<dbReference type="OrthoDB" id="5500430at2"/>
<dbReference type="AlphaFoldDB" id="A0A085WSS8"/>
<reference evidence="4 5" key="1">
    <citation type="submission" date="2014-04" db="EMBL/GenBank/DDBJ databases">
        <title>Genome assembly of Hyalangium minutum DSM 14724.</title>
        <authorList>
            <person name="Sharma G."/>
            <person name="Subramanian S."/>
        </authorList>
    </citation>
    <scope>NUCLEOTIDE SEQUENCE [LARGE SCALE GENOMIC DNA]</scope>
    <source>
        <strain evidence="4 5">DSM 14724</strain>
    </source>
</reference>
<dbReference type="PANTHER" id="PTHR44858:SF1">
    <property type="entry name" value="UDP-N-ACETYLGLUCOSAMINE--PEPTIDE N-ACETYLGLUCOSAMINYLTRANSFERASE SPINDLY-RELATED"/>
    <property type="match status" value="1"/>
</dbReference>
<evidence type="ECO:0000256" key="3">
    <source>
        <dbReference type="SAM" id="Coils"/>
    </source>
</evidence>
<name>A0A085WSS8_9BACT</name>
<dbReference type="SUPFAM" id="SSF48452">
    <property type="entry name" value="TPR-like"/>
    <property type="match status" value="1"/>
</dbReference>
<keyword evidence="2" id="KW-0802">TPR repeat</keyword>